<evidence type="ECO:0000256" key="1">
    <source>
        <dbReference type="SAM" id="MobiDB-lite"/>
    </source>
</evidence>
<feature type="chain" id="PRO_5012984823" evidence="2">
    <location>
        <begin position="23"/>
        <end position="119"/>
    </location>
</feature>
<evidence type="ECO:0000313" key="3">
    <source>
        <dbReference type="EMBL" id="SBV91495.1"/>
    </source>
</evidence>
<accession>A0A212IX61</accession>
<organism evidence="3">
    <name type="scientific">uncultured Alphaproteobacteria bacterium</name>
    <dbReference type="NCBI Taxonomy" id="91750"/>
    <lineage>
        <taxon>Bacteria</taxon>
        <taxon>Pseudomonadati</taxon>
        <taxon>Pseudomonadota</taxon>
        <taxon>Alphaproteobacteria</taxon>
        <taxon>environmental samples</taxon>
    </lineage>
</organism>
<feature type="compositionally biased region" description="Polar residues" evidence="1">
    <location>
        <begin position="98"/>
        <end position="119"/>
    </location>
</feature>
<feature type="region of interest" description="Disordered" evidence="1">
    <location>
        <begin position="97"/>
        <end position="119"/>
    </location>
</feature>
<evidence type="ECO:0000256" key="2">
    <source>
        <dbReference type="SAM" id="SignalP"/>
    </source>
</evidence>
<gene>
    <name evidence="3" type="ORF">KL86APRO_10133</name>
</gene>
<reference evidence="3" key="1">
    <citation type="submission" date="2016-04" db="EMBL/GenBank/DDBJ databases">
        <authorList>
            <person name="Evans L.H."/>
            <person name="Alamgir A."/>
            <person name="Owens N."/>
            <person name="Weber N.D."/>
            <person name="Virtaneva K."/>
            <person name="Barbian K."/>
            <person name="Babar A."/>
            <person name="Rosenke K."/>
        </authorList>
    </citation>
    <scope>NUCLEOTIDE SEQUENCE</scope>
    <source>
        <strain evidence="3">86</strain>
    </source>
</reference>
<keyword evidence="2" id="KW-0732">Signal</keyword>
<dbReference type="AlphaFoldDB" id="A0A212IX61"/>
<name>A0A212IX61_9PROT</name>
<dbReference type="EMBL" id="FLUO01000001">
    <property type="protein sequence ID" value="SBV91495.1"/>
    <property type="molecule type" value="Genomic_DNA"/>
</dbReference>
<protein>
    <submittedName>
        <fullName evidence="3">Uncharacterized protein</fullName>
    </submittedName>
</protein>
<proteinExistence type="predicted"/>
<feature type="signal peptide" evidence="2">
    <location>
        <begin position="1"/>
        <end position="22"/>
    </location>
</feature>
<sequence>MRLLAVFAFAAALAGVPAVAGAATPTPAQCDANYAACDAKCKAEDPKHGFSYATCSAGCVAKKGACDSEIIYDKSADWTKKQYDAAKPWVEEKLDNAPANTEYTYPNQNRDGSGSTPKK</sequence>